<dbReference type="GeneID" id="303189556"/>
<proteinExistence type="predicted"/>
<dbReference type="AlphaFoldDB" id="A0A368LHA2"/>
<dbReference type="RefSeq" id="WP_086959570.1">
    <property type="nucleotide sequence ID" value="NZ_FUKS01000013.1"/>
</dbReference>
<dbReference type="EMBL" id="QPGL01000002">
    <property type="protein sequence ID" value="RCS70097.1"/>
    <property type="molecule type" value="Genomic_DNA"/>
</dbReference>
<protein>
    <submittedName>
        <fullName evidence="2">Uncharacterized protein</fullName>
    </submittedName>
</protein>
<name>A0A368LHA2_9VIBR</name>
<keyword evidence="1" id="KW-0732">Signal</keyword>
<evidence type="ECO:0000256" key="1">
    <source>
        <dbReference type="SAM" id="SignalP"/>
    </source>
</evidence>
<sequence length="315" mass="35404">MRYFFTMACIIWTFSPPAYSVEMVDNSHNTLGVKIYSWVGAKHDIASYQYDQNFVPINKSNNKEKPLSAKAEEKGTLPTPTAEWMVNEPAAWHIVIAVPTWFTKGTQIPKLNIPNLITTQRALTPNKMSNRVNGQTWTYQLWDIPLFMTQDGLYHIPSMPIDVHVADPKGGEPHTIRLWTKEEWVGVKYPTEQLSSSSHWIAAPKASLNEDWQVSQSSLHVGDSITRTITLRAQDTLAVMLPNPSDVILNEAYQAYVSPSQKQDSQDRGIFSASRIEKTTYVLQKGGINVSSCWGALVEHTVAIIRIVAFASKDI</sequence>
<organism evidence="2 3">
    <name type="scientific">Vibrio casei</name>
    <dbReference type="NCBI Taxonomy" id="673372"/>
    <lineage>
        <taxon>Bacteria</taxon>
        <taxon>Pseudomonadati</taxon>
        <taxon>Pseudomonadota</taxon>
        <taxon>Gammaproteobacteria</taxon>
        <taxon>Vibrionales</taxon>
        <taxon>Vibrionaceae</taxon>
        <taxon>Vibrio</taxon>
    </lineage>
</organism>
<evidence type="ECO:0000313" key="2">
    <source>
        <dbReference type="EMBL" id="RCS70097.1"/>
    </source>
</evidence>
<gene>
    <name evidence="2" type="ORF">CIK83_11545</name>
</gene>
<dbReference type="Proteomes" id="UP000252479">
    <property type="component" value="Unassembled WGS sequence"/>
</dbReference>
<accession>A0A368LHA2</accession>
<feature type="signal peptide" evidence="1">
    <location>
        <begin position="1"/>
        <end position="20"/>
    </location>
</feature>
<evidence type="ECO:0000313" key="3">
    <source>
        <dbReference type="Proteomes" id="UP000252479"/>
    </source>
</evidence>
<keyword evidence="3" id="KW-1185">Reference proteome</keyword>
<comment type="caution">
    <text evidence="2">The sequence shown here is derived from an EMBL/GenBank/DDBJ whole genome shotgun (WGS) entry which is preliminary data.</text>
</comment>
<feature type="chain" id="PRO_5017041503" evidence="1">
    <location>
        <begin position="21"/>
        <end position="315"/>
    </location>
</feature>
<reference evidence="2 3" key="1">
    <citation type="journal article" date="2017" name="Elife">
        <title>Extensive horizontal gene transfer in cheese-associated bacteria.</title>
        <authorList>
            <person name="Bonham K.S."/>
            <person name="Wolfe B.E."/>
            <person name="Dutton R.J."/>
        </authorList>
    </citation>
    <scope>NUCLEOTIDE SEQUENCE [LARGE SCALE GENOMIC DNA]</scope>
    <source>
        <strain evidence="2 3">JB196</strain>
    </source>
</reference>